<dbReference type="InterPro" id="IPR039205">
    <property type="entry name" value="NDUFA11"/>
</dbReference>
<keyword evidence="8 11" id="KW-0472">Membrane</keyword>
<dbReference type="GO" id="GO:0005743">
    <property type="term" value="C:mitochondrial inner membrane"/>
    <property type="evidence" value="ECO:0007669"/>
    <property type="project" value="UniProtKB-SubCell"/>
</dbReference>
<dbReference type="AlphaFoldDB" id="A0A8J2WVM2"/>
<feature type="transmembrane region" description="Helical" evidence="11">
    <location>
        <begin position="110"/>
        <end position="125"/>
    </location>
</feature>
<keyword evidence="6 11" id="KW-1133">Transmembrane helix</keyword>
<feature type="transmembrane region" description="Helical" evidence="11">
    <location>
        <begin position="57"/>
        <end position="81"/>
    </location>
</feature>
<reference evidence="12" key="1">
    <citation type="submission" date="2021-11" db="EMBL/GenBank/DDBJ databases">
        <authorList>
            <person name="Schell T."/>
        </authorList>
    </citation>
    <scope>NUCLEOTIDE SEQUENCE</scope>
    <source>
        <strain evidence="12">M5</strain>
    </source>
</reference>
<evidence type="ECO:0000256" key="1">
    <source>
        <dbReference type="ARBA" id="ARBA00004292"/>
    </source>
</evidence>
<comment type="similarity">
    <text evidence="2">Belongs to the complex I NDUFA11 subunit family.</text>
</comment>
<evidence type="ECO:0000256" key="11">
    <source>
        <dbReference type="SAM" id="Phobius"/>
    </source>
</evidence>
<evidence type="ECO:0000256" key="10">
    <source>
        <dbReference type="ARBA" id="ARBA00031497"/>
    </source>
</evidence>
<dbReference type="OrthoDB" id="1913277at2759"/>
<evidence type="ECO:0000256" key="4">
    <source>
        <dbReference type="ARBA" id="ARBA00022692"/>
    </source>
</evidence>
<evidence type="ECO:0000256" key="5">
    <source>
        <dbReference type="ARBA" id="ARBA00022792"/>
    </source>
</evidence>
<keyword evidence="4 11" id="KW-0812">Transmembrane</keyword>
<comment type="subcellular location">
    <subcellularLocation>
        <location evidence="1">Mitochondrion inner membrane</location>
        <topology evidence="1">Multi-pass membrane protein</topology>
        <orientation evidence="1">Matrix side</orientation>
    </subcellularLocation>
</comment>
<evidence type="ECO:0000256" key="3">
    <source>
        <dbReference type="ARBA" id="ARBA00018191"/>
    </source>
</evidence>
<dbReference type="GO" id="GO:0006120">
    <property type="term" value="P:mitochondrial electron transport, NADH to ubiquinone"/>
    <property type="evidence" value="ECO:0007669"/>
    <property type="project" value="InterPro"/>
</dbReference>
<keyword evidence="13" id="KW-1185">Reference proteome</keyword>
<accession>A0A8J2WVM2</accession>
<evidence type="ECO:0000256" key="8">
    <source>
        <dbReference type="ARBA" id="ARBA00023136"/>
    </source>
</evidence>
<dbReference type="Proteomes" id="UP000789390">
    <property type="component" value="Unassembled WGS sequence"/>
</dbReference>
<dbReference type="PANTHER" id="PTHR21382:SF1">
    <property type="entry name" value="NADH DEHYDROGENASE [UBIQUINONE] 1 ALPHA SUBCOMPLEX SUBUNIT 11"/>
    <property type="match status" value="1"/>
</dbReference>
<evidence type="ECO:0000256" key="9">
    <source>
        <dbReference type="ARBA" id="ARBA00030608"/>
    </source>
</evidence>
<evidence type="ECO:0000256" key="7">
    <source>
        <dbReference type="ARBA" id="ARBA00023128"/>
    </source>
</evidence>
<comment type="caution">
    <text evidence="12">The sequence shown here is derived from an EMBL/GenBank/DDBJ whole genome shotgun (WGS) entry which is preliminary data.</text>
</comment>
<proteinExistence type="inferred from homology"/>
<sequence length="159" mass="17525">MQSLLKYKYYDSPEGQDGFHKMFYMSRHAAFIGFGIAATDVLMISQTQGYVPTAARIAYFVAPITAMAAAFAATTCIATSVRGKDDRLNYVLGAASSAAIYGSWKNSLSTGLHAFIIFGVAAFMKKKSIEEGWVFFPKFKTQKNIFNSNQYDYSGLKGQ</sequence>
<name>A0A8J2WVM2_9CRUS</name>
<dbReference type="EMBL" id="CAKKLH010000338">
    <property type="protein sequence ID" value="CAH0113384.1"/>
    <property type="molecule type" value="Genomic_DNA"/>
</dbReference>
<evidence type="ECO:0000313" key="12">
    <source>
        <dbReference type="EMBL" id="CAH0113384.1"/>
    </source>
</evidence>
<evidence type="ECO:0000256" key="2">
    <source>
        <dbReference type="ARBA" id="ARBA00008699"/>
    </source>
</evidence>
<evidence type="ECO:0000313" key="13">
    <source>
        <dbReference type="Proteomes" id="UP000789390"/>
    </source>
</evidence>
<keyword evidence="5" id="KW-0999">Mitochondrion inner membrane</keyword>
<dbReference type="PANTHER" id="PTHR21382">
    <property type="entry name" value="NADH-UBIQUINONE OXIDOREDUCTASE SUBUNIT"/>
    <property type="match status" value="1"/>
</dbReference>
<feature type="transmembrane region" description="Helical" evidence="11">
    <location>
        <begin position="29"/>
        <end position="51"/>
    </location>
</feature>
<protein>
    <recommendedName>
        <fullName evidence="3">NADH dehydrogenase [ubiquinone] 1 alpha subcomplex subunit 11</fullName>
    </recommendedName>
    <alternativeName>
        <fullName evidence="9">Complex I-B14.7</fullName>
    </alternativeName>
    <alternativeName>
        <fullName evidence="10">NADH-ubiquinone oxidoreductase subunit B14.7</fullName>
    </alternativeName>
</protein>
<organism evidence="12 13">
    <name type="scientific">Daphnia galeata</name>
    <dbReference type="NCBI Taxonomy" id="27404"/>
    <lineage>
        <taxon>Eukaryota</taxon>
        <taxon>Metazoa</taxon>
        <taxon>Ecdysozoa</taxon>
        <taxon>Arthropoda</taxon>
        <taxon>Crustacea</taxon>
        <taxon>Branchiopoda</taxon>
        <taxon>Diplostraca</taxon>
        <taxon>Cladocera</taxon>
        <taxon>Anomopoda</taxon>
        <taxon>Daphniidae</taxon>
        <taxon>Daphnia</taxon>
    </lineage>
</organism>
<dbReference type="GO" id="GO:0045271">
    <property type="term" value="C:respiratory chain complex I"/>
    <property type="evidence" value="ECO:0007669"/>
    <property type="project" value="InterPro"/>
</dbReference>
<gene>
    <name evidence="12" type="ORF">DGAL_LOCUS17278</name>
</gene>
<evidence type="ECO:0000256" key="6">
    <source>
        <dbReference type="ARBA" id="ARBA00022989"/>
    </source>
</evidence>
<keyword evidence="7" id="KW-0496">Mitochondrion</keyword>